<keyword evidence="1" id="KW-0808">Transferase</keyword>
<dbReference type="SUPFAM" id="SSF56112">
    <property type="entry name" value="Protein kinase-like (PK-like)"/>
    <property type="match status" value="2"/>
</dbReference>
<keyword evidence="1" id="KW-0418">Kinase</keyword>
<dbReference type="PROSITE" id="PS50011">
    <property type="entry name" value="PROTEIN_KINASE_DOM"/>
    <property type="match status" value="2"/>
</dbReference>
<protein>
    <submittedName>
        <fullName evidence="1">Kinase-like protein</fullName>
    </submittedName>
</protein>
<sequence length="1410" mass="163776">MQDSNECINRIEEAIDNEYFKHYEYKHFSNIQEIGSRSSGKVFRAEWKNFHSYLALRSFYKFDNVTVKEIVHEFKLKRDIGSHDNIIQFYGITSLESKDQLKNYLLVMEYADGGSLREYLKQNFDNLTWNNKYNLAYQLACAVSRLHDEEIVHGDLNSRNILVHQNTIKLADFGLSKRIYEAYDDSYVHDLIPYVDPKKFDLQSYSLNKKSDIYSIGVLIWEISSGQLPFKGISPYSLIVRILKDLRETIVPDTPENYIKIYTECWDNEPENRPTINQVVTRLKGELSQNNKSNLDEQVDNEKINFGEETFNQPPSVNNSSSTSGQVSSKQEVIKHFKLNYGLFLNGYSIESSKHAIYSEDGEVNISLYEGQPTIYTIINDHSSRTNLLTFPENNNIDFRKALRQSDICINFPIAEVTYKCDLLESFSKFMDNDETLHEMYGHLFPRKILVGGKLFIDNFKGAHVDLYKAHLTWAYNSAKYDKVYQFNDSTTLSLDSFLDIRTSDDKRLNTPENLRDWMNNLYQKNMVDVISYSDLIPISQLKVNKLLVNAFQIVDERQPGVANFKEKLSLEDWVKDSVYVNLIRWVKDFHLLYGLVINKHFELEISKKIPIKFIDIPCVNRVDSIDKSFLTIIKPATKLESFLVSNNIFSIKDISSFPFTKRVIKPDDLNYGCYIHFLVKCEKYEIILTSIEPSEEFERAIEKALISMNPFMSLQGVFNEYGNLFPRKIILGKSLKVCLPISNSCNKFELGPSIVKSLKSHLNISYLLTQKGDIIEETELSNWVQEIENNLEIIEYDEITSLYDILEEEQKRKIDIVLNKKDNYKIIMTGITDLKDLNNNNTEHYKRINIQTSLEDENYEVFGSIISKNNSKLEEFLVNFNLYDFNGFTAMIKTLKTPVINVSECYILWMIIGNPSKLLVFSPLNREAEVVYTKKEMSIQPDKSYYQIEINDFPLCQGYTILINAYPINMKLTKWSKNWISFQIIESTYNNLNLNNSKLSIIDESDSEEENTANDDINIHIFILFSNHINLKINNGEEYHVGLIGHMLTEENYSTDFRITEWTNWIEEAISKRRVKYFECKYFNNIEKIGIGSHGEVYRAKWKNSRYLALKSFFNLDNATIKEFSHELALHREIQFHDNVIKLFGVTILTSDNKIGRSKNYLLVMEYADGGSLRNYLKENFSNLTWENKFNLAYQLACAALCLHDEGIVHHVLHSGNILVHKNTIKLANFGLLKMIDASIFSAMPYIDPKRFVSENEEYSLNEKSDVYSVGVLLWEISSGQRPFCEDKYDTNLAMKLRNGSRESIIDGTPVEYSNLYTECWDGEPDNRPSIIDVVKILKKFSDPLSSSIDEITRLEDRDIKNSSSHDKPPLSPYLSRIDEIKKLKEYLSSSHEKSPIKPFTLLEGEKKE</sequence>
<evidence type="ECO:0000313" key="1">
    <source>
        <dbReference type="EMBL" id="PKC06954.1"/>
    </source>
</evidence>
<dbReference type="Proteomes" id="UP000232722">
    <property type="component" value="Unassembled WGS sequence"/>
</dbReference>
<dbReference type="InterPro" id="IPR051681">
    <property type="entry name" value="Ser/Thr_Kinases-Pseudokinases"/>
</dbReference>
<dbReference type="InterPro" id="IPR011009">
    <property type="entry name" value="Kinase-like_dom_sf"/>
</dbReference>
<organism evidence="1 2">
    <name type="scientific">Rhizophagus irregularis</name>
    <dbReference type="NCBI Taxonomy" id="588596"/>
    <lineage>
        <taxon>Eukaryota</taxon>
        <taxon>Fungi</taxon>
        <taxon>Fungi incertae sedis</taxon>
        <taxon>Mucoromycota</taxon>
        <taxon>Glomeromycotina</taxon>
        <taxon>Glomeromycetes</taxon>
        <taxon>Glomerales</taxon>
        <taxon>Glomeraceae</taxon>
        <taxon>Rhizophagus</taxon>
    </lineage>
</organism>
<dbReference type="EMBL" id="LLXJ01000695">
    <property type="protein sequence ID" value="PKC06954.1"/>
    <property type="molecule type" value="Genomic_DNA"/>
</dbReference>
<dbReference type="VEuPathDB" id="FungiDB:RhiirA1_453121"/>
<evidence type="ECO:0000313" key="2">
    <source>
        <dbReference type="Proteomes" id="UP000232722"/>
    </source>
</evidence>
<dbReference type="VEuPathDB" id="FungiDB:RhiirFUN_021728"/>
<dbReference type="SMART" id="SM00220">
    <property type="entry name" value="S_TKc"/>
    <property type="match status" value="2"/>
</dbReference>
<dbReference type="VEuPathDB" id="FungiDB:FUN_009923"/>
<dbReference type="InterPro" id="IPR017441">
    <property type="entry name" value="Protein_kinase_ATP_BS"/>
</dbReference>
<reference evidence="1 2" key="1">
    <citation type="submission" date="2016-04" db="EMBL/GenBank/DDBJ databases">
        <title>Genome analyses suggest a sexual origin of heterokaryosis in a supposedly ancient asexual fungus.</title>
        <authorList>
            <person name="Ropars J."/>
            <person name="Sedzielewska K."/>
            <person name="Noel J."/>
            <person name="Charron P."/>
            <person name="Farinelli L."/>
            <person name="Marton T."/>
            <person name="Kruger M."/>
            <person name="Pelin A."/>
            <person name="Brachmann A."/>
            <person name="Corradi N."/>
        </authorList>
    </citation>
    <scope>NUCLEOTIDE SEQUENCE [LARGE SCALE GENOMIC DNA]</scope>
    <source>
        <strain evidence="1 2">A5</strain>
    </source>
</reference>
<proteinExistence type="predicted"/>
<dbReference type="InterPro" id="IPR000719">
    <property type="entry name" value="Prot_kinase_dom"/>
</dbReference>
<comment type="caution">
    <text evidence="1">The sequence shown here is derived from an EMBL/GenBank/DDBJ whole genome shotgun (WGS) entry which is preliminary data.</text>
</comment>
<dbReference type="PANTHER" id="PTHR44329">
    <property type="entry name" value="SERINE/THREONINE-PROTEIN KINASE TNNI3K-RELATED"/>
    <property type="match status" value="1"/>
</dbReference>
<dbReference type="GO" id="GO:0004674">
    <property type="term" value="F:protein serine/threonine kinase activity"/>
    <property type="evidence" value="ECO:0007669"/>
    <property type="project" value="TreeGrafter"/>
</dbReference>
<accession>A0A2I1E3E7</accession>
<dbReference type="Pfam" id="PF07714">
    <property type="entry name" value="PK_Tyr_Ser-Thr"/>
    <property type="match status" value="2"/>
</dbReference>
<dbReference type="PROSITE" id="PS00107">
    <property type="entry name" value="PROTEIN_KINASE_ATP"/>
    <property type="match status" value="1"/>
</dbReference>
<dbReference type="InterPro" id="IPR001245">
    <property type="entry name" value="Ser-Thr/Tyr_kinase_cat_dom"/>
</dbReference>
<dbReference type="PRINTS" id="PR00109">
    <property type="entry name" value="TYRKINASE"/>
</dbReference>
<name>A0A2I1E3E7_9GLOM</name>
<dbReference type="OrthoDB" id="2342124at2759"/>
<dbReference type="GO" id="GO:0005524">
    <property type="term" value="F:ATP binding"/>
    <property type="evidence" value="ECO:0007669"/>
    <property type="project" value="UniProtKB-UniRule"/>
</dbReference>
<reference evidence="1 2" key="2">
    <citation type="submission" date="2017-09" db="EMBL/GenBank/DDBJ databases">
        <title>Extensive intraspecific genome diversity in a model arbuscular mycorrhizal fungus.</title>
        <authorList>
            <person name="Chen E.C."/>
            <person name="Morin E."/>
            <person name="Beaudet D."/>
            <person name="Noel J."/>
            <person name="Ndikumana S."/>
            <person name="Charron P."/>
            <person name="St-Onge C."/>
            <person name="Giorgi J."/>
            <person name="Grigoriev I.V."/>
            <person name="Roux C."/>
            <person name="Martin F.M."/>
            <person name="Corradi N."/>
        </authorList>
    </citation>
    <scope>NUCLEOTIDE SEQUENCE [LARGE SCALE GENOMIC DNA]</scope>
    <source>
        <strain evidence="1 2">A5</strain>
    </source>
</reference>
<gene>
    <name evidence="1" type="ORF">RhiirA5_500999</name>
</gene>
<dbReference type="Gene3D" id="1.10.510.10">
    <property type="entry name" value="Transferase(Phosphotransferase) domain 1"/>
    <property type="match status" value="2"/>
</dbReference>